<gene>
    <name evidence="3" type="ORF">EZV62_027477</name>
</gene>
<dbReference type="Pfam" id="PF14111">
    <property type="entry name" value="DUF4283"/>
    <property type="match status" value="1"/>
</dbReference>
<dbReference type="PANTHER" id="PTHR31286">
    <property type="entry name" value="GLYCINE-RICH CELL WALL STRUCTURAL PROTEIN 1.8-LIKE"/>
    <property type="match status" value="1"/>
</dbReference>
<proteinExistence type="predicted"/>
<organism evidence="3 4">
    <name type="scientific">Acer yangbiense</name>
    <dbReference type="NCBI Taxonomy" id="1000413"/>
    <lineage>
        <taxon>Eukaryota</taxon>
        <taxon>Viridiplantae</taxon>
        <taxon>Streptophyta</taxon>
        <taxon>Embryophyta</taxon>
        <taxon>Tracheophyta</taxon>
        <taxon>Spermatophyta</taxon>
        <taxon>Magnoliopsida</taxon>
        <taxon>eudicotyledons</taxon>
        <taxon>Gunneridae</taxon>
        <taxon>Pentapetalae</taxon>
        <taxon>rosids</taxon>
        <taxon>malvids</taxon>
        <taxon>Sapindales</taxon>
        <taxon>Sapindaceae</taxon>
        <taxon>Hippocastanoideae</taxon>
        <taxon>Acereae</taxon>
        <taxon>Acer</taxon>
    </lineage>
</organism>
<dbReference type="AlphaFoldDB" id="A0A5C7GU56"/>
<feature type="region of interest" description="Disordered" evidence="1">
    <location>
        <begin position="413"/>
        <end position="432"/>
    </location>
</feature>
<evidence type="ECO:0000256" key="1">
    <source>
        <dbReference type="SAM" id="MobiDB-lite"/>
    </source>
</evidence>
<evidence type="ECO:0000313" key="4">
    <source>
        <dbReference type="Proteomes" id="UP000323000"/>
    </source>
</evidence>
<sequence length="456" mass="51287">MISMEQVDIANLCASLSISDKDGPVRILEENLKSEAVIRQSLSLIGKILSNKTVNRVAFMRVIRSIWRVKEGFEIESVTGNIFTFHFKNEEDRRRVISGGPWSFDDALMVFAKSEGKGRIESIQFKEAKFWVQIHQVLILCMTKKIGWFLGSMIGEVVEVDGGNSGEAGGKFLPARVKVDITKPLRRCLRIDVLGDGEESVMLLRYERLPNHCFRGRNVGTREKSISESKSRKPLNENNIEGNKMETEEVIMKGNNEVSLDTAFNAIDTAPIRDDVEGHMRTHGLKVNSGPDGALDSFQIPLKEVDGDGEMNGPWYSGITGETNLLNGDKESKIRKRWVRKIRDSTFGEIWEAQSVEVEGKREATTDVSRVDKRKCAKVDFQVEMSRQEEENKDVRSLQSEVIRRNNGSGIERYECENESSNDAAGSATRSKGSSQVVKDICPWCKKGNETTYHAL</sequence>
<accession>A0A5C7GU56</accession>
<dbReference type="PANTHER" id="PTHR31286:SF167">
    <property type="entry name" value="OS09G0268800 PROTEIN"/>
    <property type="match status" value="1"/>
</dbReference>
<dbReference type="OrthoDB" id="2219495at2759"/>
<evidence type="ECO:0000313" key="3">
    <source>
        <dbReference type="EMBL" id="TXG48183.1"/>
    </source>
</evidence>
<reference evidence="4" key="1">
    <citation type="journal article" date="2019" name="Gigascience">
        <title>De novo genome assembly of the endangered Acer yangbiense, a plant species with extremely small populations endemic to Yunnan Province, China.</title>
        <authorList>
            <person name="Yang J."/>
            <person name="Wariss H.M."/>
            <person name="Tao L."/>
            <person name="Zhang R."/>
            <person name="Yun Q."/>
            <person name="Hollingsworth P."/>
            <person name="Dao Z."/>
            <person name="Luo G."/>
            <person name="Guo H."/>
            <person name="Ma Y."/>
            <person name="Sun W."/>
        </authorList>
    </citation>
    <scope>NUCLEOTIDE SEQUENCE [LARGE SCALE GENOMIC DNA]</scope>
    <source>
        <strain evidence="4">cv. Malutang</strain>
    </source>
</reference>
<dbReference type="EMBL" id="VAHF01000013">
    <property type="protein sequence ID" value="TXG48183.1"/>
    <property type="molecule type" value="Genomic_DNA"/>
</dbReference>
<name>A0A5C7GU56_9ROSI</name>
<dbReference type="Proteomes" id="UP000323000">
    <property type="component" value="Chromosome 13"/>
</dbReference>
<dbReference type="InterPro" id="IPR040256">
    <property type="entry name" value="At4g02000-like"/>
</dbReference>
<comment type="caution">
    <text evidence="3">The sequence shown here is derived from an EMBL/GenBank/DDBJ whole genome shotgun (WGS) entry which is preliminary data.</text>
</comment>
<feature type="compositionally biased region" description="Polar residues" evidence="1">
    <location>
        <begin position="419"/>
        <end position="432"/>
    </location>
</feature>
<protein>
    <recommendedName>
        <fullName evidence="2">DUF4283 domain-containing protein</fullName>
    </recommendedName>
</protein>
<dbReference type="InterPro" id="IPR025558">
    <property type="entry name" value="DUF4283"/>
</dbReference>
<keyword evidence="4" id="KW-1185">Reference proteome</keyword>
<feature type="domain" description="DUF4283" evidence="2">
    <location>
        <begin position="41"/>
        <end position="112"/>
    </location>
</feature>
<evidence type="ECO:0000259" key="2">
    <source>
        <dbReference type="Pfam" id="PF14111"/>
    </source>
</evidence>